<organism evidence="1 2">
    <name type="scientific">Paenirhodobacter populi</name>
    <dbReference type="NCBI Taxonomy" id="2306993"/>
    <lineage>
        <taxon>Bacteria</taxon>
        <taxon>Pseudomonadati</taxon>
        <taxon>Pseudomonadota</taxon>
        <taxon>Alphaproteobacteria</taxon>
        <taxon>Rhodobacterales</taxon>
        <taxon>Rhodobacter group</taxon>
        <taxon>Paenirhodobacter</taxon>
    </lineage>
</organism>
<gene>
    <name evidence="1" type="ORF">D2T30_07765</name>
</gene>
<sequence length="204" mass="23357">MSPDKIGHIDALGGRYVYRLESVWEIFEQYFLEDRPYRIFAQIDRIEDHAHIPQLQIGQSWCGLWFLTDVEDAIAFQSNEPTANALGASPLDSVVLALKGRAGVLDRPMRLMTRISLAGFEGRTFRPDLPLIHEYPSSMFDLRPANIGEAKSREGRLTAIVTMPSKHIEVFYDGRWYPKRLAIGRMIRCKILCEKSARGILFMK</sequence>
<protein>
    <submittedName>
        <fullName evidence="1">Uncharacterized protein</fullName>
    </submittedName>
</protein>
<proteinExistence type="predicted"/>
<dbReference type="EMBL" id="SAUZ01000007">
    <property type="protein sequence ID" value="RWR21901.1"/>
    <property type="molecule type" value="Genomic_DNA"/>
</dbReference>
<name>A0A443JN19_9RHOB</name>
<dbReference type="RefSeq" id="WP_128208411.1">
    <property type="nucleotide sequence ID" value="NZ_JBHRSO010000055.1"/>
</dbReference>
<accession>A0A443JN19</accession>
<comment type="caution">
    <text evidence="1">The sequence shown here is derived from an EMBL/GenBank/DDBJ whole genome shotgun (WGS) entry which is preliminary data.</text>
</comment>
<evidence type="ECO:0000313" key="1">
    <source>
        <dbReference type="EMBL" id="RWR21901.1"/>
    </source>
</evidence>
<reference evidence="1 2" key="2">
    <citation type="submission" date="2019-01" db="EMBL/GenBank/DDBJ databases">
        <authorList>
            <person name="Li Y."/>
        </authorList>
    </citation>
    <scope>NUCLEOTIDE SEQUENCE [LARGE SCALE GENOMIC DNA]</scope>
    <source>
        <strain evidence="1 2">SK2B-1</strain>
    </source>
</reference>
<reference evidence="1 2" key="1">
    <citation type="submission" date="2019-01" db="EMBL/GenBank/DDBJ databases">
        <title>Sinorhodobacter populi sp. nov. isolated from the symptomatic bark tissue of Populus euramericana canker.</title>
        <authorList>
            <person name="Xu G."/>
        </authorList>
    </citation>
    <scope>NUCLEOTIDE SEQUENCE [LARGE SCALE GENOMIC DNA]</scope>
    <source>
        <strain evidence="1 2">SK2B-1</strain>
    </source>
</reference>
<dbReference type="Proteomes" id="UP000284476">
    <property type="component" value="Unassembled WGS sequence"/>
</dbReference>
<evidence type="ECO:0000313" key="2">
    <source>
        <dbReference type="Proteomes" id="UP000284476"/>
    </source>
</evidence>
<dbReference type="AlphaFoldDB" id="A0A443JN19"/>